<name>A0A810N2A6_9ACTN</name>
<dbReference type="EMBL" id="AP023359">
    <property type="protein sequence ID" value="BCJ67582.1"/>
    <property type="molecule type" value="Genomic_DNA"/>
</dbReference>
<evidence type="ECO:0000256" key="1">
    <source>
        <dbReference type="SAM" id="MobiDB-lite"/>
    </source>
</evidence>
<feature type="compositionally biased region" description="Basic and acidic residues" evidence="1">
    <location>
        <begin position="1"/>
        <end position="16"/>
    </location>
</feature>
<sequence length="208" mass="23087">MDHVDQQAVHDHERWESVVSTTRDSVGQRQAAMVSDHGLSGDVQYHWSMDDASIVWSRGGRDFVHGRITMLGSVDHVRQTWLWSWANDSLPQAVLGGINAVRQYGEEHVFPLLVWPSFRAEQTPVTQARVVAAGVLGAEGLWFEPGDEVDLHFAIHDLRRLLSATAAVPAVRPLYGARLLKDPGDVATAPRLHCRGTGLLIWHHDGRG</sequence>
<feature type="region of interest" description="Disordered" evidence="1">
    <location>
        <begin position="1"/>
        <end position="21"/>
    </location>
</feature>
<evidence type="ECO:0000313" key="3">
    <source>
        <dbReference type="Proteomes" id="UP000680866"/>
    </source>
</evidence>
<dbReference type="KEGG" id="pry:Prubr_46030"/>
<dbReference type="Pfam" id="PF21813">
    <property type="entry name" value="DUF6882"/>
    <property type="match status" value="1"/>
</dbReference>
<gene>
    <name evidence="2" type="ORF">Prubr_46030</name>
</gene>
<protein>
    <submittedName>
        <fullName evidence="2">Uncharacterized protein</fullName>
    </submittedName>
</protein>
<proteinExistence type="predicted"/>
<reference evidence="2" key="1">
    <citation type="submission" date="2020-08" db="EMBL/GenBank/DDBJ databases">
        <title>Whole genome shotgun sequence of Polymorphospora rubra NBRC 101157.</title>
        <authorList>
            <person name="Komaki H."/>
            <person name="Tamura T."/>
        </authorList>
    </citation>
    <scope>NUCLEOTIDE SEQUENCE</scope>
    <source>
        <strain evidence="2">NBRC 101157</strain>
    </source>
</reference>
<evidence type="ECO:0000313" key="2">
    <source>
        <dbReference type="EMBL" id="BCJ67582.1"/>
    </source>
</evidence>
<accession>A0A810N2A6</accession>
<dbReference type="AlphaFoldDB" id="A0A810N2A6"/>
<dbReference type="Proteomes" id="UP000680866">
    <property type="component" value="Chromosome"/>
</dbReference>
<dbReference type="InterPro" id="IPR049249">
    <property type="entry name" value="DUF6882"/>
</dbReference>
<organism evidence="2 3">
    <name type="scientific">Polymorphospora rubra</name>
    <dbReference type="NCBI Taxonomy" id="338584"/>
    <lineage>
        <taxon>Bacteria</taxon>
        <taxon>Bacillati</taxon>
        <taxon>Actinomycetota</taxon>
        <taxon>Actinomycetes</taxon>
        <taxon>Micromonosporales</taxon>
        <taxon>Micromonosporaceae</taxon>
        <taxon>Polymorphospora</taxon>
    </lineage>
</organism>
<keyword evidence="3" id="KW-1185">Reference proteome</keyword>